<reference evidence="1" key="1">
    <citation type="submission" date="2017-07" db="EMBL/GenBank/DDBJ databases">
        <authorList>
            <person name="Mikheyev A."/>
            <person name="Grau M."/>
        </authorList>
    </citation>
    <scope>NUCLEOTIDE SEQUENCE</scope>
    <source>
        <tissue evidence="1">Venom_gland</tissue>
    </source>
</reference>
<name>A0A2D4MP85_9SAUR</name>
<organism evidence="1">
    <name type="scientific">Micrurus spixii</name>
    <name type="common">Amazon coral snake</name>
    <dbReference type="NCBI Taxonomy" id="129469"/>
    <lineage>
        <taxon>Eukaryota</taxon>
        <taxon>Metazoa</taxon>
        <taxon>Chordata</taxon>
        <taxon>Craniata</taxon>
        <taxon>Vertebrata</taxon>
        <taxon>Euteleostomi</taxon>
        <taxon>Lepidosauria</taxon>
        <taxon>Squamata</taxon>
        <taxon>Bifurcata</taxon>
        <taxon>Unidentata</taxon>
        <taxon>Episquamata</taxon>
        <taxon>Toxicofera</taxon>
        <taxon>Serpentes</taxon>
        <taxon>Colubroidea</taxon>
        <taxon>Elapidae</taxon>
        <taxon>Elapinae</taxon>
        <taxon>Micrurus</taxon>
    </lineage>
</organism>
<proteinExistence type="predicted"/>
<accession>A0A2D4MP85</accession>
<dbReference type="AlphaFoldDB" id="A0A2D4MP85"/>
<evidence type="ECO:0000313" key="1">
    <source>
        <dbReference type="EMBL" id="LAB34613.1"/>
    </source>
</evidence>
<sequence>MIEIFKYIKGMNKVLEYSISNIKQKSGTQTHNLKLTGGKFKNNVRKYYYPESVVEACNQLPEEVVGQSLVTDFKHNEINICLSSNKNKIKTINNKLKQKQKQTTQKSKGRLDGPLGLFLLFVIFF</sequence>
<protein>
    <submittedName>
        <fullName evidence="1">Uncharacterized protein</fullName>
    </submittedName>
</protein>
<dbReference type="EMBL" id="IACM01110613">
    <property type="protein sequence ID" value="LAB34613.1"/>
    <property type="molecule type" value="Transcribed_RNA"/>
</dbReference>
<reference evidence="1" key="2">
    <citation type="submission" date="2017-11" db="EMBL/GenBank/DDBJ databases">
        <title>Coralsnake Venomics: Analyses of Venom Gland Transcriptomes and Proteomes of Six Brazilian Taxa.</title>
        <authorList>
            <person name="Aird S.D."/>
            <person name="Jorge da Silva N."/>
            <person name="Qiu L."/>
            <person name="Villar-Briones A."/>
            <person name="Aparecida-Saddi V."/>
            <person name="Campos-Telles M.P."/>
            <person name="Grau M."/>
            <person name="Mikheyev A.S."/>
        </authorList>
    </citation>
    <scope>NUCLEOTIDE SEQUENCE</scope>
    <source>
        <tissue evidence="1">Venom_gland</tissue>
    </source>
</reference>